<dbReference type="InterPro" id="IPR021787">
    <property type="entry name" value="DUF3352"/>
</dbReference>
<evidence type="ECO:0000313" key="4">
    <source>
        <dbReference type="Proteomes" id="UP000248544"/>
    </source>
</evidence>
<feature type="compositionally biased region" description="Low complexity" evidence="1">
    <location>
        <begin position="23"/>
        <end position="113"/>
    </location>
</feature>
<keyword evidence="4" id="KW-1185">Reference proteome</keyword>
<keyword evidence="2" id="KW-1133">Transmembrane helix</keyword>
<feature type="transmembrane region" description="Helical" evidence="2">
    <location>
        <begin position="138"/>
        <end position="159"/>
    </location>
</feature>
<feature type="region of interest" description="Disordered" evidence="1">
    <location>
        <begin position="1"/>
        <end position="133"/>
    </location>
</feature>
<evidence type="ECO:0008006" key="5">
    <source>
        <dbReference type="Google" id="ProtNLM"/>
    </source>
</evidence>
<dbReference type="AlphaFoldDB" id="A0A2W2GRH2"/>
<keyword evidence="2" id="KW-0472">Membrane</keyword>
<dbReference type="Pfam" id="PF11832">
    <property type="entry name" value="DUF3352"/>
    <property type="match status" value="1"/>
</dbReference>
<dbReference type="Proteomes" id="UP000248544">
    <property type="component" value="Unassembled WGS sequence"/>
</dbReference>
<evidence type="ECO:0000256" key="2">
    <source>
        <dbReference type="SAM" id="Phobius"/>
    </source>
</evidence>
<proteinExistence type="predicted"/>
<name>A0A2W2GRH2_9ACTN</name>
<evidence type="ECO:0000256" key="1">
    <source>
        <dbReference type="SAM" id="MobiDB-lite"/>
    </source>
</evidence>
<reference evidence="3 4" key="1">
    <citation type="submission" date="2018-01" db="EMBL/GenBank/DDBJ databases">
        <title>Draft genome sequence of Sphaerisporangium sp. 7K107.</title>
        <authorList>
            <person name="Sahin N."/>
            <person name="Saygin H."/>
            <person name="Ay H."/>
        </authorList>
    </citation>
    <scope>NUCLEOTIDE SEQUENCE [LARGE SCALE GENOMIC DNA]</scope>
    <source>
        <strain evidence="3 4">7K107</strain>
    </source>
</reference>
<organism evidence="3 4">
    <name type="scientific">Spongiactinospora gelatinilytica</name>
    <dbReference type="NCBI Taxonomy" id="2666298"/>
    <lineage>
        <taxon>Bacteria</taxon>
        <taxon>Bacillati</taxon>
        <taxon>Actinomycetota</taxon>
        <taxon>Actinomycetes</taxon>
        <taxon>Streptosporangiales</taxon>
        <taxon>Streptosporangiaceae</taxon>
        <taxon>Spongiactinospora</taxon>
    </lineage>
</organism>
<keyword evidence="2" id="KW-0812">Transmembrane</keyword>
<comment type="caution">
    <text evidence="3">The sequence shown here is derived from an EMBL/GenBank/DDBJ whole genome shotgun (WGS) entry which is preliminary data.</text>
</comment>
<sequence>MSANYPSGPPSPDEQDPQRTVAYRPQQGQQPPYPPQQGYGQQPPYGQQSQPGRQQPSGQQGQQGQPYSQQPHGQQPYGQPQQQYGQQPYGQQQQQYGGQQQPYGHQQQQYGQPSWQGNAEVMGPAQGGKGGGKSKKTWLIAAIAALVVALIGGGGVYAASLLSGGGKQPHEVLPQTAIGYLRLDLDPAANQKLALFGIARKFTVTKESFTGEDPRKALFESLKKDDSDLAKLDYAKDVEPWLGSRIGVAALPPAAGSETPTPVIAVQVTDQEAARTGIEKLMAGDKYGIAFREDYALLAESQETVDQSAQAPTLADNANFTGDIGAVGEQGVLSFWMDVEQAGKLSGQLDGSEQEVLKQLAGTRMAGALRFDSQYVELAGLLRGAKDLMPAESEAARVADLPASTLGAVSISGLGDMFTKQWPKYQSMLASTPSFQQMLTAAQQSGVTLPDDVATLLGKNLTVAVDESGLDNNQPKVGARIVTDTAKAQGIVSKIEQLLAAQGAGAPQLGKATGDGVMVLASTQEYAQQLAQAGTLGDSESFKLAVPDAGAAGFAIYVDLDKAERLYLPTLQGDDQANAKVLRAVGLSGKTTAEEATFSLRVLFN</sequence>
<dbReference type="EMBL" id="POUA01000036">
    <property type="protein sequence ID" value="PZG52136.1"/>
    <property type="molecule type" value="Genomic_DNA"/>
</dbReference>
<accession>A0A2W2GRH2</accession>
<protein>
    <recommendedName>
        <fullName evidence="5">DUF3352 domain-containing protein</fullName>
    </recommendedName>
</protein>
<evidence type="ECO:0000313" key="3">
    <source>
        <dbReference type="EMBL" id="PZG52136.1"/>
    </source>
</evidence>
<gene>
    <name evidence="3" type="ORF">C1I98_07405</name>
</gene>